<dbReference type="EMBL" id="JAUCMV010000004">
    <property type="protein sequence ID" value="KAK0401257.1"/>
    <property type="molecule type" value="Genomic_DNA"/>
</dbReference>
<accession>A0AA39H8L7</accession>
<dbReference type="GO" id="GO:0008270">
    <property type="term" value="F:zinc ion binding"/>
    <property type="evidence" value="ECO:0007669"/>
    <property type="project" value="UniProtKB-KW"/>
</dbReference>
<organism evidence="3 4">
    <name type="scientific">Steinernema hermaphroditum</name>
    <dbReference type="NCBI Taxonomy" id="289476"/>
    <lineage>
        <taxon>Eukaryota</taxon>
        <taxon>Metazoa</taxon>
        <taxon>Ecdysozoa</taxon>
        <taxon>Nematoda</taxon>
        <taxon>Chromadorea</taxon>
        <taxon>Rhabditida</taxon>
        <taxon>Tylenchina</taxon>
        <taxon>Panagrolaimomorpha</taxon>
        <taxon>Strongyloidoidea</taxon>
        <taxon>Steinernematidae</taxon>
        <taxon>Steinernema</taxon>
    </lineage>
</organism>
<keyword evidence="4" id="KW-1185">Reference proteome</keyword>
<dbReference type="InterPro" id="IPR036875">
    <property type="entry name" value="Znf_CCHC_sf"/>
</dbReference>
<keyword evidence="1" id="KW-0863">Zinc-finger</keyword>
<comment type="caution">
    <text evidence="3">The sequence shown here is derived from an EMBL/GenBank/DDBJ whole genome shotgun (WGS) entry which is preliminary data.</text>
</comment>
<reference evidence="3" key="1">
    <citation type="submission" date="2023-06" db="EMBL/GenBank/DDBJ databases">
        <title>Genomic analysis of the entomopathogenic nematode Steinernema hermaphroditum.</title>
        <authorList>
            <person name="Schwarz E.M."/>
            <person name="Heppert J.K."/>
            <person name="Baniya A."/>
            <person name="Schwartz H.T."/>
            <person name="Tan C.-H."/>
            <person name="Antoshechkin I."/>
            <person name="Sternberg P.W."/>
            <person name="Goodrich-Blair H."/>
            <person name="Dillman A.R."/>
        </authorList>
    </citation>
    <scope>NUCLEOTIDE SEQUENCE</scope>
    <source>
        <strain evidence="3">PS9179</strain>
        <tissue evidence="3">Whole animal</tissue>
    </source>
</reference>
<dbReference type="GO" id="GO:0003676">
    <property type="term" value="F:nucleic acid binding"/>
    <property type="evidence" value="ECO:0007669"/>
    <property type="project" value="InterPro"/>
</dbReference>
<dbReference type="GO" id="GO:0019899">
    <property type="term" value="F:enzyme binding"/>
    <property type="evidence" value="ECO:0007669"/>
    <property type="project" value="UniProtKB-ARBA"/>
</dbReference>
<dbReference type="SUPFAM" id="SSF57756">
    <property type="entry name" value="Retrovirus zinc finger-like domains"/>
    <property type="match status" value="1"/>
</dbReference>
<evidence type="ECO:0000259" key="2">
    <source>
        <dbReference type="PROSITE" id="PS50158"/>
    </source>
</evidence>
<evidence type="ECO:0000313" key="4">
    <source>
        <dbReference type="Proteomes" id="UP001175271"/>
    </source>
</evidence>
<keyword evidence="1" id="KW-0479">Metal-binding</keyword>
<sequence>MSHLPTSSAVVHDQEDVSIDVHKPVNLPMPLKTEGGARDTTERLLNVIARLESRLEAREAMPAATEKLKSARLNLQFALNADWINRLSQIEAGEDQHSLCAIIEDMKARNTVLRKGDAKPEFFTFFDNFREAEPDIPFAQCVSNALKKFNELEAIHPRQASSYLGRKRPFRQGGTSGGRPGTAFNQESGLVKQLCMQVNSLQQQVSAGYGYQALPPRAPIRQSGPPFCFLCKGYGHFVKQCPQGPAGRQ</sequence>
<gene>
    <name evidence="3" type="ORF">QR680_015673</name>
</gene>
<dbReference type="AlphaFoldDB" id="A0AA39H8L7"/>
<dbReference type="InterPro" id="IPR001878">
    <property type="entry name" value="Znf_CCHC"/>
</dbReference>
<feature type="domain" description="CCHC-type" evidence="2">
    <location>
        <begin position="228"/>
        <end position="243"/>
    </location>
</feature>
<protein>
    <recommendedName>
        <fullName evidence="2">CCHC-type domain-containing protein</fullName>
    </recommendedName>
</protein>
<keyword evidence="1" id="KW-0862">Zinc</keyword>
<name>A0AA39H8L7_9BILA</name>
<proteinExistence type="predicted"/>
<dbReference type="PROSITE" id="PS50158">
    <property type="entry name" value="ZF_CCHC"/>
    <property type="match status" value="1"/>
</dbReference>
<evidence type="ECO:0000256" key="1">
    <source>
        <dbReference type="PROSITE-ProRule" id="PRU00047"/>
    </source>
</evidence>
<dbReference type="Proteomes" id="UP001175271">
    <property type="component" value="Unassembled WGS sequence"/>
</dbReference>
<evidence type="ECO:0000313" key="3">
    <source>
        <dbReference type="EMBL" id="KAK0401257.1"/>
    </source>
</evidence>